<proteinExistence type="predicted"/>
<name>A0AAW8RCU6_CARDV</name>
<dbReference type="EMBL" id="JALRMR010000014">
    <property type="protein sequence ID" value="MDT1974932.1"/>
    <property type="molecule type" value="Genomic_DNA"/>
</dbReference>
<reference evidence="1" key="1">
    <citation type="submission" date="2022-04" db="EMBL/GenBank/DDBJ databases">
        <title>Draft genome sequences of lactic acid bacteria (LAB) strains involved in meat spoilage.</title>
        <authorList>
            <person name="Palevich N."/>
        </authorList>
    </citation>
    <scope>NUCLEOTIDE SEQUENCE</scope>
    <source>
        <strain evidence="1">9-14</strain>
    </source>
</reference>
<evidence type="ECO:0000313" key="1">
    <source>
        <dbReference type="EMBL" id="MDT1974932.1"/>
    </source>
</evidence>
<evidence type="ECO:0000313" key="2">
    <source>
        <dbReference type="Proteomes" id="UP001249945"/>
    </source>
</evidence>
<organism evidence="1 2">
    <name type="scientific">Carnobacterium divergens</name>
    <name type="common">Lactobacillus divergens</name>
    <dbReference type="NCBI Taxonomy" id="2748"/>
    <lineage>
        <taxon>Bacteria</taxon>
        <taxon>Bacillati</taxon>
        <taxon>Bacillota</taxon>
        <taxon>Bacilli</taxon>
        <taxon>Lactobacillales</taxon>
        <taxon>Carnobacteriaceae</taxon>
        <taxon>Carnobacterium</taxon>
    </lineage>
</organism>
<accession>A0AAW8RCU6</accession>
<protein>
    <submittedName>
        <fullName evidence="1">Uncharacterized protein</fullName>
    </submittedName>
</protein>
<dbReference type="RefSeq" id="WP_311780758.1">
    <property type="nucleotide sequence ID" value="NZ_JALRMQ010000008.1"/>
</dbReference>
<dbReference type="AlphaFoldDB" id="A0AAW8RCU6"/>
<sequence>MLDKNYNIELVTLDLSKPGVPFDPLKIVFELDKENPKRIKMIKMWEELQLENLKAVCKEEHFEKLIIDFENIAPENSKQIVEHLKRYLVVIPSRNIQVVVVERKNNEFYNQLMKQLETDKYDFVSDIKRLKGKDISGEEI</sequence>
<gene>
    <name evidence="1" type="ORF">MX635_11055</name>
</gene>
<comment type="caution">
    <text evidence="1">The sequence shown here is derived from an EMBL/GenBank/DDBJ whole genome shotgun (WGS) entry which is preliminary data.</text>
</comment>
<dbReference type="Proteomes" id="UP001249945">
    <property type="component" value="Unassembled WGS sequence"/>
</dbReference>